<dbReference type="Gene3D" id="3.40.630.30">
    <property type="match status" value="1"/>
</dbReference>
<dbReference type="PANTHER" id="PTHR43792:SF8">
    <property type="entry name" value="[RIBOSOMAL PROTEIN US5]-ALANINE N-ACETYLTRANSFERASE"/>
    <property type="match status" value="1"/>
</dbReference>
<feature type="domain" description="N-acetyltransferase" evidence="4">
    <location>
        <begin position="24"/>
        <end position="179"/>
    </location>
</feature>
<keyword evidence="6" id="KW-1185">Reference proteome</keyword>
<evidence type="ECO:0000256" key="2">
    <source>
        <dbReference type="ARBA" id="ARBA00023315"/>
    </source>
</evidence>
<reference evidence="5 6" key="1">
    <citation type="submission" date="2020-08" db="EMBL/GenBank/DDBJ databases">
        <title>A Genomic Blueprint of the Chicken Gut Microbiome.</title>
        <authorList>
            <person name="Gilroy R."/>
            <person name="Ravi A."/>
            <person name="Getino M."/>
            <person name="Pursley I."/>
            <person name="Horton D.L."/>
            <person name="Alikhan N.-F."/>
            <person name="Baker D."/>
            <person name="Gharbi K."/>
            <person name="Hall N."/>
            <person name="Watson M."/>
            <person name="Adriaenssens E.M."/>
            <person name="Foster-Nyarko E."/>
            <person name="Jarju S."/>
            <person name="Secka A."/>
            <person name="Antonio M."/>
            <person name="Oren A."/>
            <person name="Chaudhuri R."/>
            <person name="La Ragione R.M."/>
            <person name="Hildebrand F."/>
            <person name="Pallen M.J."/>
        </authorList>
    </citation>
    <scope>NUCLEOTIDE SEQUENCE [LARGE SCALE GENOMIC DNA]</scope>
    <source>
        <strain evidence="5 6">Sa1BUA13</strain>
    </source>
</reference>
<keyword evidence="2" id="KW-0012">Acyltransferase</keyword>
<dbReference type="InterPro" id="IPR000182">
    <property type="entry name" value="GNAT_dom"/>
</dbReference>
<sequence length="179" mass="20412">MKGEKVYVRFLRSSDAAEKLKLEIENRGFFEAYAMTRYPDFYTLPLQRELIEIYAEQKEDDQAYSFGIFENETDRLVGTISLVQVMRGPLQSAVLGYALDQKHNNKGYTTEAVELVVGYAFRKLALHRIEAGVMPGNDASIRVLEKAGFHKEGIALQNVQINGEWQDHQVLAIINPRDL</sequence>
<dbReference type="EMBL" id="JACSPU010000002">
    <property type="protein sequence ID" value="MBD8014405.1"/>
    <property type="molecule type" value="Genomic_DNA"/>
</dbReference>
<accession>A0ABR8WBK6</accession>
<comment type="caution">
    <text evidence="5">The sequence shown here is derived from an EMBL/GenBank/DDBJ whole genome shotgun (WGS) entry which is preliminary data.</text>
</comment>
<protein>
    <submittedName>
        <fullName evidence="5">GNAT family N-acetyltransferase</fullName>
    </submittedName>
</protein>
<evidence type="ECO:0000256" key="1">
    <source>
        <dbReference type="ARBA" id="ARBA00022679"/>
    </source>
</evidence>
<proteinExistence type="inferred from homology"/>
<name>A0ABR8WBK6_9BACL</name>
<keyword evidence="1" id="KW-0808">Transferase</keyword>
<evidence type="ECO:0000313" key="6">
    <source>
        <dbReference type="Proteomes" id="UP000658980"/>
    </source>
</evidence>
<dbReference type="RefSeq" id="WP_191714640.1">
    <property type="nucleotide sequence ID" value="NZ_JACSPU010000002.1"/>
</dbReference>
<evidence type="ECO:0000259" key="4">
    <source>
        <dbReference type="PROSITE" id="PS51186"/>
    </source>
</evidence>
<comment type="similarity">
    <text evidence="3">Belongs to the acetyltransferase family. RimJ subfamily.</text>
</comment>
<dbReference type="InterPro" id="IPR016181">
    <property type="entry name" value="Acyl_CoA_acyltransferase"/>
</dbReference>
<dbReference type="PANTHER" id="PTHR43792">
    <property type="entry name" value="GNAT FAMILY, PUTATIVE (AFU_ORTHOLOGUE AFUA_3G00765)-RELATED-RELATED"/>
    <property type="match status" value="1"/>
</dbReference>
<dbReference type="PROSITE" id="PS51186">
    <property type="entry name" value="GNAT"/>
    <property type="match status" value="1"/>
</dbReference>
<dbReference type="Pfam" id="PF13302">
    <property type="entry name" value="Acetyltransf_3"/>
    <property type="match status" value="1"/>
</dbReference>
<gene>
    <name evidence="5" type="ORF">H9630_06175</name>
</gene>
<dbReference type="InterPro" id="IPR051531">
    <property type="entry name" value="N-acetyltransferase"/>
</dbReference>
<dbReference type="Proteomes" id="UP000658980">
    <property type="component" value="Unassembled WGS sequence"/>
</dbReference>
<evidence type="ECO:0000313" key="5">
    <source>
        <dbReference type="EMBL" id="MBD8014405.1"/>
    </source>
</evidence>
<dbReference type="SUPFAM" id="SSF55729">
    <property type="entry name" value="Acyl-CoA N-acyltransferases (Nat)"/>
    <property type="match status" value="1"/>
</dbReference>
<organism evidence="5 6">
    <name type="scientific">Planococcus wigleyi</name>
    <dbReference type="NCBI Taxonomy" id="2762216"/>
    <lineage>
        <taxon>Bacteria</taxon>
        <taxon>Bacillati</taxon>
        <taxon>Bacillota</taxon>
        <taxon>Bacilli</taxon>
        <taxon>Bacillales</taxon>
        <taxon>Caryophanaceae</taxon>
        <taxon>Planococcus</taxon>
    </lineage>
</organism>
<evidence type="ECO:0000256" key="3">
    <source>
        <dbReference type="ARBA" id="ARBA00038502"/>
    </source>
</evidence>